<feature type="region of interest" description="Disordered" evidence="1">
    <location>
        <begin position="16"/>
        <end position="44"/>
    </location>
</feature>
<feature type="compositionally biased region" description="Low complexity" evidence="1">
    <location>
        <begin position="82"/>
        <end position="113"/>
    </location>
</feature>
<evidence type="ECO:0000313" key="3">
    <source>
        <dbReference type="EMBL" id="CAL1589124.1"/>
    </source>
</evidence>
<evidence type="ECO:0000256" key="2">
    <source>
        <dbReference type="SAM" id="SignalP"/>
    </source>
</evidence>
<evidence type="ECO:0000256" key="1">
    <source>
        <dbReference type="SAM" id="MobiDB-lite"/>
    </source>
</evidence>
<keyword evidence="2" id="KW-0732">Signal</keyword>
<proteinExistence type="predicted"/>
<gene>
    <name evidence="3" type="ORF">KC01_LOCUS18792</name>
</gene>
<feature type="chain" id="PRO_5043909565" description="Secreted protein" evidence="2">
    <location>
        <begin position="20"/>
        <end position="113"/>
    </location>
</feature>
<evidence type="ECO:0008006" key="5">
    <source>
        <dbReference type="Google" id="ProtNLM"/>
    </source>
</evidence>
<feature type="region of interest" description="Disordered" evidence="1">
    <location>
        <begin position="74"/>
        <end position="113"/>
    </location>
</feature>
<organism evidence="3 4">
    <name type="scientific">Knipowitschia caucasica</name>
    <name type="common">Caucasian dwarf goby</name>
    <name type="synonym">Pomatoschistus caucasicus</name>
    <dbReference type="NCBI Taxonomy" id="637954"/>
    <lineage>
        <taxon>Eukaryota</taxon>
        <taxon>Metazoa</taxon>
        <taxon>Chordata</taxon>
        <taxon>Craniata</taxon>
        <taxon>Vertebrata</taxon>
        <taxon>Euteleostomi</taxon>
        <taxon>Actinopterygii</taxon>
        <taxon>Neopterygii</taxon>
        <taxon>Teleostei</taxon>
        <taxon>Neoteleostei</taxon>
        <taxon>Acanthomorphata</taxon>
        <taxon>Gobiaria</taxon>
        <taxon>Gobiiformes</taxon>
        <taxon>Gobioidei</taxon>
        <taxon>Gobiidae</taxon>
        <taxon>Gobiinae</taxon>
        <taxon>Knipowitschia</taxon>
    </lineage>
</organism>
<name>A0AAV2KHR4_KNICA</name>
<sequence length="113" mass="12230">MRPSWLWLSHLALSTPPQAAPTISPGPAHEIARPRSSHLVPPLIPGSTPHTWPCPHRTPLAVYVFHKGPPHCVQAPGEGDFSSSVSRPRSSEPSPSLLVQQQQRLLPPSSCDC</sequence>
<evidence type="ECO:0000313" key="4">
    <source>
        <dbReference type="Proteomes" id="UP001497482"/>
    </source>
</evidence>
<dbReference type="Proteomes" id="UP001497482">
    <property type="component" value="Chromosome 18"/>
</dbReference>
<dbReference type="EMBL" id="OZ035840">
    <property type="protein sequence ID" value="CAL1589124.1"/>
    <property type="molecule type" value="Genomic_DNA"/>
</dbReference>
<accession>A0AAV2KHR4</accession>
<reference evidence="3 4" key="1">
    <citation type="submission" date="2024-04" db="EMBL/GenBank/DDBJ databases">
        <authorList>
            <person name="Waldvogel A.-M."/>
            <person name="Schoenle A."/>
        </authorList>
    </citation>
    <scope>NUCLEOTIDE SEQUENCE [LARGE SCALE GENOMIC DNA]</scope>
</reference>
<feature type="signal peptide" evidence="2">
    <location>
        <begin position="1"/>
        <end position="19"/>
    </location>
</feature>
<protein>
    <recommendedName>
        <fullName evidence="5">Secreted protein</fullName>
    </recommendedName>
</protein>
<keyword evidence="4" id="KW-1185">Reference proteome</keyword>
<dbReference type="AlphaFoldDB" id="A0AAV2KHR4"/>